<feature type="domain" description="Xylose isomerase-like TIM barrel" evidence="1">
    <location>
        <begin position="24"/>
        <end position="190"/>
    </location>
</feature>
<dbReference type="AlphaFoldDB" id="A0A4R5MFF4"/>
<accession>A0A4R5MFF4</accession>
<dbReference type="InterPro" id="IPR013022">
    <property type="entry name" value="Xyl_isomerase-like_TIM-brl"/>
</dbReference>
<dbReference type="SUPFAM" id="SSF51658">
    <property type="entry name" value="Xylose isomerase-like"/>
    <property type="match status" value="1"/>
</dbReference>
<dbReference type="GO" id="GO:0016853">
    <property type="term" value="F:isomerase activity"/>
    <property type="evidence" value="ECO:0007669"/>
    <property type="project" value="UniProtKB-KW"/>
</dbReference>
<dbReference type="RefSeq" id="WP_133193048.1">
    <property type="nucleotide sequence ID" value="NZ_JBHUCW010000015.1"/>
</dbReference>
<comment type="caution">
    <text evidence="2">The sequence shown here is derived from an EMBL/GenBank/DDBJ whole genome shotgun (WGS) entry which is preliminary data.</text>
</comment>
<dbReference type="Pfam" id="PF01261">
    <property type="entry name" value="AP_endonuc_2"/>
    <property type="match status" value="1"/>
</dbReference>
<keyword evidence="3" id="KW-1185">Reference proteome</keyword>
<protein>
    <submittedName>
        <fullName evidence="2">Sugar phosphate isomerase/epimerase</fullName>
    </submittedName>
</protein>
<dbReference type="Gene3D" id="3.20.20.150">
    <property type="entry name" value="Divalent-metal-dependent TIM barrel enzymes"/>
    <property type="match status" value="1"/>
</dbReference>
<keyword evidence="2" id="KW-0413">Isomerase</keyword>
<dbReference type="InterPro" id="IPR036237">
    <property type="entry name" value="Xyl_isomerase-like_sf"/>
</dbReference>
<evidence type="ECO:0000313" key="2">
    <source>
        <dbReference type="EMBL" id="TDG25995.1"/>
    </source>
</evidence>
<dbReference type="EMBL" id="SMRP01000001">
    <property type="protein sequence ID" value="TDG25995.1"/>
    <property type="molecule type" value="Genomic_DNA"/>
</dbReference>
<evidence type="ECO:0000313" key="3">
    <source>
        <dbReference type="Proteomes" id="UP000295722"/>
    </source>
</evidence>
<dbReference type="Proteomes" id="UP000295722">
    <property type="component" value="Unassembled WGS sequence"/>
</dbReference>
<sequence length="293" mass="33101">MKLELFRTFWGFSGDPRDVVCPMRSAGFDGIEAQVPQAPHDRERLGQVLEDEGFAFIAEVTTGGGYVPIRAATPDVHLRDLEESIVRGKALKPCFFTVIAGCDAWPLAVQVEFFSRALDIAAKHDVVCSFETHRSRSMFNPWVTRDIVRAVPHLKLTCDFSHWVVVCERLLDGEEDTLAELVPHAHHVHARVGYPQGPQVPHPAAAEYRTCLEWHQRAWEQIWAAQRRQGYATTTMTPEFGPDGYLHTLPFTHAPVADLWEINAWMAAQERQHYDAFLRRAQIAPGMTARHAG</sequence>
<gene>
    <name evidence="2" type="ORF">EYW47_01125</name>
</gene>
<evidence type="ECO:0000259" key="1">
    <source>
        <dbReference type="Pfam" id="PF01261"/>
    </source>
</evidence>
<organism evidence="2 3">
    <name type="scientific">Paraburkholderia silviterrae</name>
    <dbReference type="NCBI Taxonomy" id="2528715"/>
    <lineage>
        <taxon>Bacteria</taxon>
        <taxon>Pseudomonadati</taxon>
        <taxon>Pseudomonadota</taxon>
        <taxon>Betaproteobacteria</taxon>
        <taxon>Burkholderiales</taxon>
        <taxon>Burkholderiaceae</taxon>
        <taxon>Paraburkholderia</taxon>
    </lineage>
</organism>
<dbReference type="OrthoDB" id="2555274at2"/>
<name>A0A4R5MFF4_9BURK</name>
<proteinExistence type="predicted"/>
<reference evidence="2 3" key="1">
    <citation type="submission" date="2019-03" db="EMBL/GenBank/DDBJ databases">
        <title>Paraburkholderia sp. 4M-K11, isolated from subtropical forest soil.</title>
        <authorList>
            <person name="Gao Z.-H."/>
            <person name="Qiu L.-H."/>
        </authorList>
    </citation>
    <scope>NUCLEOTIDE SEQUENCE [LARGE SCALE GENOMIC DNA]</scope>
    <source>
        <strain evidence="2 3">4M-K11</strain>
    </source>
</reference>